<feature type="compositionally biased region" description="Acidic residues" evidence="1">
    <location>
        <begin position="188"/>
        <end position="206"/>
    </location>
</feature>
<name>A0A7S1QXF1_NEODS</name>
<evidence type="ECO:0000256" key="1">
    <source>
        <dbReference type="SAM" id="MobiDB-lite"/>
    </source>
</evidence>
<protein>
    <submittedName>
        <fullName evidence="2">Uncharacterized protein</fullName>
    </submittedName>
</protein>
<organism evidence="2">
    <name type="scientific">Neobodo designis</name>
    <name type="common">Flagellated protozoan</name>
    <name type="synonym">Bodo designis</name>
    <dbReference type="NCBI Taxonomy" id="312471"/>
    <lineage>
        <taxon>Eukaryota</taxon>
        <taxon>Discoba</taxon>
        <taxon>Euglenozoa</taxon>
        <taxon>Kinetoplastea</taxon>
        <taxon>Metakinetoplastina</taxon>
        <taxon>Neobodonida</taxon>
        <taxon>Neobodo</taxon>
    </lineage>
</organism>
<accession>A0A7S1QXF1</accession>
<evidence type="ECO:0000313" key="2">
    <source>
        <dbReference type="EMBL" id="CAD9151062.1"/>
    </source>
</evidence>
<feature type="compositionally biased region" description="Basic residues" evidence="1">
    <location>
        <begin position="488"/>
        <end position="499"/>
    </location>
</feature>
<gene>
    <name evidence="2" type="ORF">NDES1114_LOCUS32856</name>
</gene>
<feature type="region of interest" description="Disordered" evidence="1">
    <location>
        <begin position="456"/>
        <end position="535"/>
    </location>
</feature>
<feature type="compositionally biased region" description="Low complexity" evidence="1">
    <location>
        <begin position="468"/>
        <end position="481"/>
    </location>
</feature>
<sequence>MPPKTGRAAKAAGGQEPVYLDDIVDQALAVADGIEKKAEVPRPTSPGEQPPKPKPSQRRAPRGGAGPIDATASGPAEARDKQIVSLRATLKKTRRQGLPQDLKDFLQRIDSLSDRQVTSLHAALQRRARLRARIRAFVSESSPKELLDHALTKWQITPDDLPASETPVEQLQAMETDLTWRASMTDAGGDDLDELVAGEDDDDDADGGPPADARGTPASGTRKAGVLPAMPATQTKFMHDTDGDDDPASVKQSVLGALDEQANNGAKRKLGADFVREYVNPLIQVLWEADKTTGAGWTPATCTIHVGAKFIDAIKAAAGSTMAATRLVSGPLSTTLTSFRENAVFRECTEHFLKALDVAAAAPAGDDGLRLLPLGVSALMCQMIATLAASVVVSTLQEEGPLEFPSRKKASQAITGFLVARTSSTKRQTVLELAKHVEKLRTVPFDFHGVEVDYGESSAATDDDSDSTSDVPPVVTQPTAVPDERMKCSKCKRVGHRRSACPQLGHSAPPEKKRPLDDFHAAASAQRAQRQPRRR</sequence>
<dbReference type="EMBL" id="HBGF01049152">
    <property type="protein sequence ID" value="CAD9151062.1"/>
    <property type="molecule type" value="Transcribed_RNA"/>
</dbReference>
<feature type="compositionally biased region" description="Basic and acidic residues" evidence="1">
    <location>
        <begin position="509"/>
        <end position="520"/>
    </location>
</feature>
<feature type="region of interest" description="Disordered" evidence="1">
    <location>
        <begin position="184"/>
        <end position="225"/>
    </location>
</feature>
<proteinExistence type="predicted"/>
<feature type="region of interest" description="Disordered" evidence="1">
    <location>
        <begin position="34"/>
        <end position="81"/>
    </location>
</feature>
<dbReference type="AlphaFoldDB" id="A0A7S1QXF1"/>
<reference evidence="2" key="1">
    <citation type="submission" date="2021-01" db="EMBL/GenBank/DDBJ databases">
        <authorList>
            <person name="Corre E."/>
            <person name="Pelletier E."/>
            <person name="Niang G."/>
            <person name="Scheremetjew M."/>
            <person name="Finn R."/>
            <person name="Kale V."/>
            <person name="Holt S."/>
            <person name="Cochrane G."/>
            <person name="Meng A."/>
            <person name="Brown T."/>
            <person name="Cohen L."/>
        </authorList>
    </citation>
    <scope>NUCLEOTIDE SEQUENCE</scope>
    <source>
        <strain evidence="2">CCAP 1951/1</strain>
    </source>
</reference>